<feature type="active site" evidence="8">
    <location>
        <position position="606"/>
    </location>
</feature>
<feature type="active site" evidence="8">
    <location>
        <position position="615"/>
    </location>
</feature>
<dbReference type="InterPro" id="IPR012341">
    <property type="entry name" value="6hp_glycosidase-like_sf"/>
</dbReference>
<comment type="caution">
    <text evidence="11">The sequence shown here is derived from an EMBL/GenBank/DDBJ whole genome shotgun (WGS) entry which is preliminary data.</text>
</comment>
<sequence length="634" mass="70263">ICLVFFVCSGNEDEVMCSVCNSQFSIAFGGPVNASSHGLSFNSGDSVNVIATFVNKNIQTELQAANFVTITKDASNSSLLEFEDYHIVLITQTQILEVSLNFDGAEQFSSIEIATPYPVKVHCSVAPFFFFLFSVSPNKVSSCLDITLVRLRNSTELRAGHRVCSGSVQSITLYIIHHSNVCLHICKMNVFLLILGGLAACHAASYNYSQVIEYSLLFYEAQRSGKLPSDQKVTWRKDSALNDKGQNGEDLTGGYYDAGDYVKFGFPMAYTATVLSWGVIDFEQGYTKANSLEDARKAIKWATDYFLKCHVSENEFYGQVGEGNLDHNWWGRPEDMTMERPAYKIDAQNPGSDLAGETAAALAAASIVFKSADSSYSDTLLTHAKQLYNFADTYRGKYSESITDAQQFYSSYGYEDDLVWGAIWLYKATNDESYLTKAKQLYEEFELGDYNGYFSWDQKITGVEVLLAQLTKEQAHIDKITDYCDGMINDQARTPKGLVFIEQWGSLRMASNAVYLCLEAAQAGINPTQYRNFATEQIGYMLGDTGRSYVVGFGTNPPSHESHRSSSCPLAPATCDWNNYNSADPNPQVLYGALVGGPGQDDDYQDVRSDYIHNEVADDYNACFQGALAALNQL</sequence>
<dbReference type="InterPro" id="IPR033126">
    <property type="entry name" value="Glyco_hydro_9_Asp/Glu_AS"/>
</dbReference>
<dbReference type="SUPFAM" id="SSF48208">
    <property type="entry name" value="Six-hairpin glycosidases"/>
    <property type="match status" value="1"/>
</dbReference>
<evidence type="ECO:0000313" key="12">
    <source>
        <dbReference type="Proteomes" id="UP001233999"/>
    </source>
</evidence>
<keyword evidence="7 8" id="KW-0624">Polysaccharide degradation</keyword>
<feature type="non-terminal residue" evidence="11">
    <location>
        <position position="634"/>
    </location>
</feature>
<comment type="similarity">
    <text evidence="2 8 9">Belongs to the glycosyl hydrolase 9 (cellulase E) family.</text>
</comment>
<evidence type="ECO:0000256" key="6">
    <source>
        <dbReference type="ARBA" id="ARBA00023295"/>
    </source>
</evidence>
<proteinExistence type="inferred from homology"/>
<evidence type="ECO:0000256" key="1">
    <source>
        <dbReference type="ARBA" id="ARBA00000966"/>
    </source>
</evidence>
<organism evidence="11 12">
    <name type="scientific">Diploptera punctata</name>
    <name type="common">Pacific beetle cockroach</name>
    <dbReference type="NCBI Taxonomy" id="6984"/>
    <lineage>
        <taxon>Eukaryota</taxon>
        <taxon>Metazoa</taxon>
        <taxon>Ecdysozoa</taxon>
        <taxon>Arthropoda</taxon>
        <taxon>Hexapoda</taxon>
        <taxon>Insecta</taxon>
        <taxon>Pterygota</taxon>
        <taxon>Neoptera</taxon>
        <taxon>Polyneoptera</taxon>
        <taxon>Dictyoptera</taxon>
        <taxon>Blattodea</taxon>
        <taxon>Blaberoidea</taxon>
        <taxon>Blaberidae</taxon>
        <taxon>Diplopterinae</taxon>
        <taxon>Diploptera</taxon>
    </lineage>
</organism>
<name>A0AAD7ZXR0_DIPPU</name>
<keyword evidence="5 8" id="KW-0119">Carbohydrate metabolism</keyword>
<reference evidence="11" key="2">
    <citation type="submission" date="2023-05" db="EMBL/GenBank/DDBJ databases">
        <authorList>
            <person name="Fouks B."/>
        </authorList>
    </citation>
    <scope>NUCLEOTIDE SEQUENCE</scope>
    <source>
        <strain evidence="11">Stay&amp;Tobe</strain>
        <tissue evidence="11">Testes</tissue>
    </source>
</reference>
<dbReference type="PANTHER" id="PTHR22298">
    <property type="entry name" value="ENDO-1,4-BETA-GLUCANASE"/>
    <property type="match status" value="1"/>
</dbReference>
<keyword evidence="3 8" id="KW-0378">Hydrolase</keyword>
<gene>
    <name evidence="11" type="ORF">L9F63_018013</name>
</gene>
<keyword evidence="6 8" id="KW-0326">Glycosidase</keyword>
<evidence type="ECO:0000256" key="3">
    <source>
        <dbReference type="ARBA" id="ARBA00022801"/>
    </source>
</evidence>
<evidence type="ECO:0000256" key="8">
    <source>
        <dbReference type="PROSITE-ProRule" id="PRU10060"/>
    </source>
</evidence>
<dbReference type="PROSITE" id="PS00698">
    <property type="entry name" value="GH9_3"/>
    <property type="match status" value="1"/>
</dbReference>
<evidence type="ECO:0000256" key="4">
    <source>
        <dbReference type="ARBA" id="ARBA00023001"/>
    </source>
</evidence>
<dbReference type="EC" id="3.2.1.4" evidence="9"/>
<dbReference type="InterPro" id="IPR008928">
    <property type="entry name" value="6-hairpin_glycosidase_sf"/>
</dbReference>
<accession>A0AAD7ZXR0</accession>
<protein>
    <recommendedName>
        <fullName evidence="9">Endoglucanase</fullName>
        <ecNumber evidence="9">3.2.1.4</ecNumber>
    </recommendedName>
</protein>
<evidence type="ECO:0000256" key="9">
    <source>
        <dbReference type="RuleBase" id="RU361166"/>
    </source>
</evidence>
<comment type="catalytic activity">
    <reaction evidence="1 9">
        <text>Endohydrolysis of (1-&gt;4)-beta-D-glucosidic linkages in cellulose, lichenin and cereal beta-D-glucans.</text>
        <dbReference type="EC" id="3.2.1.4"/>
    </reaction>
</comment>
<dbReference type="Proteomes" id="UP001233999">
    <property type="component" value="Unassembled WGS sequence"/>
</dbReference>
<keyword evidence="4 9" id="KW-0136">Cellulose degradation</keyword>
<evidence type="ECO:0000259" key="10">
    <source>
        <dbReference type="Pfam" id="PF00759"/>
    </source>
</evidence>
<dbReference type="EMBL" id="JASPKZ010005317">
    <property type="protein sequence ID" value="KAJ9588699.1"/>
    <property type="molecule type" value="Genomic_DNA"/>
</dbReference>
<dbReference type="Pfam" id="PF00759">
    <property type="entry name" value="Glyco_hydro_9"/>
    <property type="match status" value="1"/>
</dbReference>
<reference evidence="11" key="1">
    <citation type="journal article" date="2023" name="IScience">
        <title>Live-bearing cockroach genome reveals convergent evolutionary mechanisms linked to viviparity in insects and beyond.</title>
        <authorList>
            <person name="Fouks B."/>
            <person name="Harrison M.C."/>
            <person name="Mikhailova A.A."/>
            <person name="Marchal E."/>
            <person name="English S."/>
            <person name="Carruthers M."/>
            <person name="Jennings E.C."/>
            <person name="Chiamaka E.L."/>
            <person name="Frigard R.A."/>
            <person name="Pippel M."/>
            <person name="Attardo G.M."/>
            <person name="Benoit J.B."/>
            <person name="Bornberg-Bauer E."/>
            <person name="Tobe S.S."/>
        </authorList>
    </citation>
    <scope>NUCLEOTIDE SEQUENCE</scope>
    <source>
        <strain evidence="11">Stay&amp;Tobe</strain>
    </source>
</reference>
<keyword evidence="12" id="KW-1185">Reference proteome</keyword>
<evidence type="ECO:0000256" key="5">
    <source>
        <dbReference type="ARBA" id="ARBA00023277"/>
    </source>
</evidence>
<dbReference type="Gene3D" id="1.50.10.10">
    <property type="match status" value="1"/>
</dbReference>
<evidence type="ECO:0000256" key="2">
    <source>
        <dbReference type="ARBA" id="ARBA00007072"/>
    </source>
</evidence>
<dbReference type="AlphaFoldDB" id="A0AAD7ZXR0"/>
<evidence type="ECO:0000256" key="7">
    <source>
        <dbReference type="ARBA" id="ARBA00023326"/>
    </source>
</evidence>
<dbReference type="InterPro" id="IPR001701">
    <property type="entry name" value="Glyco_hydro_9"/>
</dbReference>
<evidence type="ECO:0000313" key="11">
    <source>
        <dbReference type="EMBL" id="KAJ9588699.1"/>
    </source>
</evidence>
<dbReference type="GO" id="GO:0008810">
    <property type="term" value="F:cellulase activity"/>
    <property type="evidence" value="ECO:0007669"/>
    <property type="project" value="UniProtKB-EC"/>
</dbReference>
<feature type="domain" description="Glycoside hydrolase family 9" evidence="10">
    <location>
        <begin position="208"/>
        <end position="628"/>
    </location>
</feature>
<dbReference type="GO" id="GO:0030245">
    <property type="term" value="P:cellulose catabolic process"/>
    <property type="evidence" value="ECO:0007669"/>
    <property type="project" value="UniProtKB-KW"/>
</dbReference>
<dbReference type="FunFam" id="1.50.10.10:FF:000020">
    <property type="entry name" value="Endoglucanase"/>
    <property type="match status" value="1"/>
</dbReference>